<dbReference type="EMBL" id="JBFOLK010000011">
    <property type="protein sequence ID" value="KAL2474310.1"/>
    <property type="molecule type" value="Genomic_DNA"/>
</dbReference>
<sequence length="354" mass="40365">MEPKKLIFSSSSSSSEEDEDRNPKDTITQQISGKDDQVSEVALKNTCNMQNQPIEEETLIEKIHSTELEAAAEQEVGSNSDSVSNFEGSEAAALEGKTQTPKAAEQQKKGSNSDLNSNSLKENNDIIVPTQSNELIQKKPPVFFSHIFTDNDVIALLQSLIDFKSHHRDKNMTFFHSYVKDKLQTEYTKNQLTEKLRRLKEKYIGNSQKAKKKGAPLDFANPHNSTIFDLSHKLWGNDGCEKKHVENSIKKSRKRGRVQTENKKKKQKEIIDDEVQMDMESRYPLVNQCFDTNIGGFSASSEMLKKNWTLMGSCEAQYFEEEWRKIRIEEAELHHKKLSLMTKMAGVVLESLKD</sequence>
<keyword evidence="6" id="KW-1185">Reference proteome</keyword>
<dbReference type="AlphaFoldDB" id="A0ABD1QDL7"/>
<organism evidence="5 6">
    <name type="scientific">Abeliophyllum distichum</name>
    <dbReference type="NCBI Taxonomy" id="126358"/>
    <lineage>
        <taxon>Eukaryota</taxon>
        <taxon>Viridiplantae</taxon>
        <taxon>Streptophyta</taxon>
        <taxon>Embryophyta</taxon>
        <taxon>Tracheophyta</taxon>
        <taxon>Spermatophyta</taxon>
        <taxon>Magnoliopsida</taxon>
        <taxon>eudicotyledons</taxon>
        <taxon>Gunneridae</taxon>
        <taxon>Pentapetalae</taxon>
        <taxon>asterids</taxon>
        <taxon>lamiids</taxon>
        <taxon>Lamiales</taxon>
        <taxon>Oleaceae</taxon>
        <taxon>Forsythieae</taxon>
        <taxon>Abeliophyllum</taxon>
    </lineage>
</organism>
<feature type="compositionally biased region" description="Polar residues" evidence="3">
    <location>
        <begin position="109"/>
        <end position="121"/>
    </location>
</feature>
<proteinExistence type="inferred from homology"/>
<dbReference type="PANTHER" id="PTHR31662:SF33">
    <property type="entry name" value="DNA-BINDING STOREKEEPER PROTEIN TRANSCRIPTIONAL REGULATOR-LIKE PROTEIN"/>
    <property type="match status" value="1"/>
</dbReference>
<keyword evidence="2" id="KW-0175">Coiled coil</keyword>
<feature type="region of interest" description="Disordered" evidence="3">
    <location>
        <begin position="246"/>
        <end position="269"/>
    </location>
</feature>
<dbReference type="InterPro" id="IPR053932">
    <property type="entry name" value="GeBP-like_DBD"/>
</dbReference>
<feature type="region of interest" description="Disordered" evidence="3">
    <location>
        <begin position="71"/>
        <end position="122"/>
    </location>
</feature>
<comment type="similarity">
    <text evidence="1">Belongs to the GeBP family.</text>
</comment>
<protein>
    <submittedName>
        <fullName evidence="5">STOREKEEPER protein-like</fullName>
    </submittedName>
</protein>
<comment type="caution">
    <text evidence="5">The sequence shown here is derived from an EMBL/GenBank/DDBJ whole genome shotgun (WGS) entry which is preliminary data.</text>
</comment>
<feature type="compositionally biased region" description="Polar residues" evidence="3">
    <location>
        <begin position="76"/>
        <end position="87"/>
    </location>
</feature>
<accession>A0ABD1QDL7</accession>
<dbReference type="PANTHER" id="PTHR31662">
    <property type="entry name" value="BNAANNG10740D PROTEIN-RELATED"/>
    <property type="match status" value="1"/>
</dbReference>
<dbReference type="GO" id="GO:0010468">
    <property type="term" value="P:regulation of gene expression"/>
    <property type="evidence" value="ECO:0007669"/>
    <property type="project" value="UniProtKB-ARBA"/>
</dbReference>
<evidence type="ECO:0000259" key="4">
    <source>
        <dbReference type="Pfam" id="PF04504"/>
    </source>
</evidence>
<feature type="compositionally biased region" description="Basic residues" evidence="3">
    <location>
        <begin position="250"/>
        <end position="267"/>
    </location>
</feature>
<feature type="coiled-coil region" evidence="2">
    <location>
        <begin position="182"/>
        <end position="209"/>
    </location>
</feature>
<evidence type="ECO:0000256" key="1">
    <source>
        <dbReference type="ARBA" id="ARBA00010820"/>
    </source>
</evidence>
<feature type="region of interest" description="Disordered" evidence="3">
    <location>
        <begin position="1"/>
        <end position="37"/>
    </location>
</feature>
<evidence type="ECO:0000313" key="5">
    <source>
        <dbReference type="EMBL" id="KAL2474310.1"/>
    </source>
</evidence>
<evidence type="ECO:0000313" key="6">
    <source>
        <dbReference type="Proteomes" id="UP001604336"/>
    </source>
</evidence>
<gene>
    <name evidence="5" type="ORF">Adt_35046</name>
</gene>
<reference evidence="6" key="1">
    <citation type="submission" date="2024-07" db="EMBL/GenBank/DDBJ databases">
        <title>Two chromosome-level genome assemblies of Korean endemic species Abeliophyllum distichum and Forsythia ovata (Oleaceae).</title>
        <authorList>
            <person name="Jang H."/>
        </authorList>
    </citation>
    <scope>NUCLEOTIDE SEQUENCE [LARGE SCALE GENOMIC DNA]</scope>
</reference>
<dbReference type="InterPro" id="IPR007592">
    <property type="entry name" value="GEBP"/>
</dbReference>
<evidence type="ECO:0000256" key="2">
    <source>
        <dbReference type="SAM" id="Coils"/>
    </source>
</evidence>
<dbReference type="Proteomes" id="UP001604336">
    <property type="component" value="Unassembled WGS sequence"/>
</dbReference>
<feature type="domain" description="Glabrous enhancer-binding protein-like DBD" evidence="4">
    <location>
        <begin position="144"/>
        <end position="236"/>
    </location>
</feature>
<evidence type="ECO:0000256" key="3">
    <source>
        <dbReference type="SAM" id="MobiDB-lite"/>
    </source>
</evidence>
<dbReference type="Pfam" id="PF04504">
    <property type="entry name" value="GeBP-like_DBD"/>
    <property type="match status" value="1"/>
</dbReference>
<name>A0ABD1QDL7_9LAMI</name>